<dbReference type="GO" id="GO:0016987">
    <property type="term" value="F:sigma factor activity"/>
    <property type="evidence" value="ECO:0007669"/>
    <property type="project" value="UniProtKB-KW"/>
</dbReference>
<dbReference type="PANTHER" id="PTHR43133">
    <property type="entry name" value="RNA POLYMERASE ECF-TYPE SIGMA FACTO"/>
    <property type="match status" value="1"/>
</dbReference>
<accession>A0A1E7KI37</accession>
<name>A0A1E7KI37_9ACTN</name>
<dbReference type="STRING" id="1075402.AN216_10870"/>
<dbReference type="PANTHER" id="PTHR43133:SF8">
    <property type="entry name" value="RNA POLYMERASE SIGMA FACTOR HI_1459-RELATED"/>
    <property type="match status" value="1"/>
</dbReference>
<evidence type="ECO:0000313" key="8">
    <source>
        <dbReference type="Proteomes" id="UP000176101"/>
    </source>
</evidence>
<organism evidence="7 8">
    <name type="scientific">Streptomyces oceani</name>
    <dbReference type="NCBI Taxonomy" id="1075402"/>
    <lineage>
        <taxon>Bacteria</taxon>
        <taxon>Bacillati</taxon>
        <taxon>Actinomycetota</taxon>
        <taxon>Actinomycetes</taxon>
        <taxon>Kitasatosporales</taxon>
        <taxon>Streptomycetaceae</taxon>
        <taxon>Streptomyces</taxon>
    </lineage>
</organism>
<dbReference type="SUPFAM" id="SSF88659">
    <property type="entry name" value="Sigma3 and sigma4 domains of RNA polymerase sigma factors"/>
    <property type="match status" value="1"/>
</dbReference>
<feature type="region of interest" description="Disordered" evidence="6">
    <location>
        <begin position="1"/>
        <end position="23"/>
    </location>
</feature>
<dbReference type="Gene3D" id="1.10.1740.10">
    <property type="match status" value="1"/>
</dbReference>
<gene>
    <name evidence="7" type="ORF">AN216_10870</name>
</gene>
<protein>
    <recommendedName>
        <fullName evidence="9">RNA polymerase sigma factor 70 region 4 type 2 domain-containing protein</fullName>
    </recommendedName>
</protein>
<reference evidence="7 8" key="1">
    <citation type="journal article" date="2016" name="Front. Microbiol.">
        <title>Comparative Genomics Analysis of Streptomyces Species Reveals Their Adaptation to the Marine Environment and Their Diversity at the Genomic Level.</title>
        <authorList>
            <person name="Tian X."/>
            <person name="Zhang Z."/>
            <person name="Yang T."/>
            <person name="Chen M."/>
            <person name="Li J."/>
            <person name="Chen F."/>
            <person name="Yang J."/>
            <person name="Li W."/>
            <person name="Zhang B."/>
            <person name="Zhang Z."/>
            <person name="Wu J."/>
            <person name="Zhang C."/>
            <person name="Long L."/>
            <person name="Xiao J."/>
        </authorList>
    </citation>
    <scope>NUCLEOTIDE SEQUENCE [LARGE SCALE GENOMIC DNA]</scope>
    <source>
        <strain evidence="7 8">SCSIO 02100</strain>
    </source>
</reference>
<keyword evidence="3" id="KW-0731">Sigma factor</keyword>
<dbReference type="AlphaFoldDB" id="A0A1E7KI37"/>
<evidence type="ECO:0000256" key="2">
    <source>
        <dbReference type="ARBA" id="ARBA00023015"/>
    </source>
</evidence>
<evidence type="ECO:0000256" key="3">
    <source>
        <dbReference type="ARBA" id="ARBA00023082"/>
    </source>
</evidence>
<keyword evidence="4" id="KW-0238">DNA-binding</keyword>
<feature type="region of interest" description="Disordered" evidence="6">
    <location>
        <begin position="249"/>
        <end position="327"/>
    </location>
</feature>
<evidence type="ECO:0000256" key="6">
    <source>
        <dbReference type="SAM" id="MobiDB-lite"/>
    </source>
</evidence>
<dbReference type="SUPFAM" id="SSF88946">
    <property type="entry name" value="Sigma2 domain of RNA polymerase sigma factors"/>
    <property type="match status" value="1"/>
</dbReference>
<evidence type="ECO:0008006" key="9">
    <source>
        <dbReference type="Google" id="ProtNLM"/>
    </source>
</evidence>
<proteinExistence type="inferred from homology"/>
<feature type="compositionally biased region" description="Basic and acidic residues" evidence="6">
    <location>
        <begin position="284"/>
        <end position="303"/>
    </location>
</feature>
<evidence type="ECO:0000313" key="7">
    <source>
        <dbReference type="EMBL" id="OEV03599.1"/>
    </source>
</evidence>
<keyword evidence="2" id="KW-0805">Transcription regulation</keyword>
<dbReference type="GO" id="GO:0003677">
    <property type="term" value="F:DNA binding"/>
    <property type="evidence" value="ECO:0007669"/>
    <property type="project" value="UniProtKB-KW"/>
</dbReference>
<evidence type="ECO:0000256" key="1">
    <source>
        <dbReference type="ARBA" id="ARBA00010641"/>
    </source>
</evidence>
<dbReference type="Proteomes" id="UP000176101">
    <property type="component" value="Unassembled WGS sequence"/>
</dbReference>
<dbReference type="InterPro" id="IPR013324">
    <property type="entry name" value="RNA_pol_sigma_r3/r4-like"/>
</dbReference>
<sequence>MVPGSADPAAPASGPEEQPDTTAAPAIDTTAHSSESAFDRLYETHAHALACQAYVLSGHRDIAERAVAHAFHRAWEHWPEVSAHPDPGCWLRATAHDYALSPWHLFHPARRGPQAHPGPPADRATLQGLSQLPGSYRRALLLHHGLGLDIADTATETEASLPAAFGRVTNARVALAEHTPELRSVAVPERASLITTRLRTLLAAHPARTIPAGTVRAASERATRLRTRAALGLAALVTVAVAAAWVTADDSSRRAPEGPPGATSSTLAPGGAGQPGVYAPELRSSNDRVRLDEHPAPEEHRAQAEGGSPDGERTNAGTREGQPSAAP</sequence>
<dbReference type="EMBL" id="LJGU01000118">
    <property type="protein sequence ID" value="OEV03599.1"/>
    <property type="molecule type" value="Genomic_DNA"/>
</dbReference>
<comment type="caution">
    <text evidence="7">The sequence shown here is derived from an EMBL/GenBank/DDBJ whole genome shotgun (WGS) entry which is preliminary data.</text>
</comment>
<evidence type="ECO:0000256" key="4">
    <source>
        <dbReference type="ARBA" id="ARBA00023125"/>
    </source>
</evidence>
<dbReference type="PATRIC" id="fig|1075402.3.peg.3000"/>
<dbReference type="GO" id="GO:0006352">
    <property type="term" value="P:DNA-templated transcription initiation"/>
    <property type="evidence" value="ECO:0007669"/>
    <property type="project" value="InterPro"/>
</dbReference>
<keyword evidence="8" id="KW-1185">Reference proteome</keyword>
<keyword evidence="5" id="KW-0804">Transcription</keyword>
<dbReference type="InterPro" id="IPR039425">
    <property type="entry name" value="RNA_pol_sigma-70-like"/>
</dbReference>
<evidence type="ECO:0000256" key="5">
    <source>
        <dbReference type="ARBA" id="ARBA00023163"/>
    </source>
</evidence>
<dbReference type="InterPro" id="IPR013325">
    <property type="entry name" value="RNA_pol_sigma_r2"/>
</dbReference>
<comment type="similarity">
    <text evidence="1">Belongs to the sigma-70 factor family. ECF subfamily.</text>
</comment>